<keyword evidence="2" id="KW-1185">Reference proteome</keyword>
<reference evidence="3" key="1">
    <citation type="submission" date="2022-11" db="UniProtKB">
        <authorList>
            <consortium name="WormBaseParasite"/>
        </authorList>
    </citation>
    <scope>IDENTIFICATION</scope>
</reference>
<name>A0A915KC27_ROMCU</name>
<evidence type="ECO:0000313" key="2">
    <source>
        <dbReference type="Proteomes" id="UP000887565"/>
    </source>
</evidence>
<feature type="region of interest" description="Disordered" evidence="1">
    <location>
        <begin position="1"/>
        <end position="27"/>
    </location>
</feature>
<evidence type="ECO:0000313" key="3">
    <source>
        <dbReference type="WBParaSite" id="nRc.2.0.1.t35925-RA"/>
    </source>
</evidence>
<dbReference type="AlphaFoldDB" id="A0A915KC27"/>
<protein>
    <submittedName>
        <fullName evidence="3">Uncharacterized protein</fullName>
    </submittedName>
</protein>
<dbReference type="WBParaSite" id="nRc.2.0.1.t35925-RA">
    <property type="protein sequence ID" value="nRc.2.0.1.t35925-RA"/>
    <property type="gene ID" value="nRc.2.0.1.g35925"/>
</dbReference>
<proteinExistence type="predicted"/>
<dbReference type="Proteomes" id="UP000887565">
    <property type="component" value="Unplaced"/>
</dbReference>
<organism evidence="2 3">
    <name type="scientific">Romanomermis culicivorax</name>
    <name type="common">Nematode worm</name>
    <dbReference type="NCBI Taxonomy" id="13658"/>
    <lineage>
        <taxon>Eukaryota</taxon>
        <taxon>Metazoa</taxon>
        <taxon>Ecdysozoa</taxon>
        <taxon>Nematoda</taxon>
        <taxon>Enoplea</taxon>
        <taxon>Dorylaimia</taxon>
        <taxon>Mermithida</taxon>
        <taxon>Mermithoidea</taxon>
        <taxon>Mermithidae</taxon>
        <taxon>Romanomermis</taxon>
    </lineage>
</organism>
<sequence length="133" mass="13783">MRETLSLLPTNTGAQGHGLPTSESGNACRNAQPTAVVAALQSTTTTGAQTLAVIAQQQLLAAARSRTKVTNVFGETLRSVNDDVSVIEASLFPMATAPQSLKIGVLGEIHPCGGLIIDLPGEELISSDDDNEE</sequence>
<accession>A0A915KC27</accession>
<evidence type="ECO:0000256" key="1">
    <source>
        <dbReference type="SAM" id="MobiDB-lite"/>
    </source>
</evidence>